<evidence type="ECO:0000256" key="2">
    <source>
        <dbReference type="SAM" id="MobiDB-lite"/>
    </source>
</evidence>
<feature type="compositionally biased region" description="Low complexity" evidence="2">
    <location>
        <begin position="101"/>
        <end position="112"/>
    </location>
</feature>
<keyword evidence="5" id="KW-1185">Reference proteome</keyword>
<dbReference type="EnsemblPlants" id="AES78850">
    <property type="protein sequence ID" value="AES78850"/>
    <property type="gene ID" value="MTR_7g047000"/>
</dbReference>
<dbReference type="PaxDb" id="3880-AES78850"/>
<protein>
    <submittedName>
        <fullName evidence="3 4">Uncharacterized protein</fullName>
    </submittedName>
</protein>
<name>G7KUZ4_MEDTR</name>
<organism evidence="3 5">
    <name type="scientific">Medicago truncatula</name>
    <name type="common">Barrel medic</name>
    <name type="synonym">Medicago tribuloides</name>
    <dbReference type="NCBI Taxonomy" id="3880"/>
    <lineage>
        <taxon>Eukaryota</taxon>
        <taxon>Viridiplantae</taxon>
        <taxon>Streptophyta</taxon>
        <taxon>Embryophyta</taxon>
        <taxon>Tracheophyta</taxon>
        <taxon>Spermatophyta</taxon>
        <taxon>Magnoliopsida</taxon>
        <taxon>eudicotyledons</taxon>
        <taxon>Gunneridae</taxon>
        <taxon>Pentapetalae</taxon>
        <taxon>rosids</taxon>
        <taxon>fabids</taxon>
        <taxon>Fabales</taxon>
        <taxon>Fabaceae</taxon>
        <taxon>Papilionoideae</taxon>
        <taxon>50 kb inversion clade</taxon>
        <taxon>NPAAA clade</taxon>
        <taxon>Hologalegina</taxon>
        <taxon>IRL clade</taxon>
        <taxon>Trifolieae</taxon>
        <taxon>Medicago</taxon>
    </lineage>
</organism>
<reference evidence="4" key="3">
    <citation type="submission" date="2015-04" db="UniProtKB">
        <authorList>
            <consortium name="EnsemblPlants"/>
        </authorList>
    </citation>
    <scope>IDENTIFICATION</scope>
    <source>
        <strain evidence="4">cv. Jemalong A17</strain>
    </source>
</reference>
<evidence type="ECO:0000313" key="4">
    <source>
        <dbReference type="EnsemblPlants" id="AES78850"/>
    </source>
</evidence>
<proteinExistence type="predicted"/>
<dbReference type="HOGENOM" id="CLU_1973828_0_0_1"/>
<sequence length="127" mass="14655">MSLRERNATDFIPTFVHPKELDLTFLQRINVQSASSELALLQRNVEIEAENKKLRKEVSEQKLLLNMNASELLVCFDIYIYIVQDYRQKGSLKRLKKTAPEVVTSSEASTSEAENHQKTGKVKQRLF</sequence>
<accession>G7KUZ4</accession>
<feature type="compositionally biased region" description="Basic residues" evidence="2">
    <location>
        <begin position="118"/>
        <end position="127"/>
    </location>
</feature>
<keyword evidence="1" id="KW-0175">Coiled coil</keyword>
<dbReference type="EMBL" id="CM001223">
    <property type="protein sequence ID" value="AES78850.1"/>
    <property type="molecule type" value="Genomic_DNA"/>
</dbReference>
<gene>
    <name evidence="3" type="ordered locus">MTR_7g047000</name>
</gene>
<reference evidence="3 5" key="1">
    <citation type="journal article" date="2011" name="Nature">
        <title>The Medicago genome provides insight into the evolution of rhizobial symbioses.</title>
        <authorList>
            <person name="Young N.D."/>
            <person name="Debelle F."/>
            <person name="Oldroyd G.E."/>
            <person name="Geurts R."/>
            <person name="Cannon S.B."/>
            <person name="Udvardi M.K."/>
            <person name="Benedito V.A."/>
            <person name="Mayer K.F."/>
            <person name="Gouzy J."/>
            <person name="Schoof H."/>
            <person name="Van de Peer Y."/>
            <person name="Proost S."/>
            <person name="Cook D.R."/>
            <person name="Meyers B.C."/>
            <person name="Spannagl M."/>
            <person name="Cheung F."/>
            <person name="De Mita S."/>
            <person name="Krishnakumar V."/>
            <person name="Gundlach H."/>
            <person name="Zhou S."/>
            <person name="Mudge J."/>
            <person name="Bharti A.K."/>
            <person name="Murray J.D."/>
            <person name="Naoumkina M.A."/>
            <person name="Rosen B."/>
            <person name="Silverstein K.A."/>
            <person name="Tang H."/>
            <person name="Rombauts S."/>
            <person name="Zhao P.X."/>
            <person name="Zhou P."/>
            <person name="Barbe V."/>
            <person name="Bardou P."/>
            <person name="Bechner M."/>
            <person name="Bellec A."/>
            <person name="Berger A."/>
            <person name="Berges H."/>
            <person name="Bidwell S."/>
            <person name="Bisseling T."/>
            <person name="Choisne N."/>
            <person name="Couloux A."/>
            <person name="Denny R."/>
            <person name="Deshpande S."/>
            <person name="Dai X."/>
            <person name="Doyle J.J."/>
            <person name="Dudez A.M."/>
            <person name="Farmer A.D."/>
            <person name="Fouteau S."/>
            <person name="Franken C."/>
            <person name="Gibelin C."/>
            <person name="Gish J."/>
            <person name="Goldstein S."/>
            <person name="Gonzalez A.J."/>
            <person name="Green P.J."/>
            <person name="Hallab A."/>
            <person name="Hartog M."/>
            <person name="Hua A."/>
            <person name="Humphray S.J."/>
            <person name="Jeong D.H."/>
            <person name="Jing Y."/>
            <person name="Jocker A."/>
            <person name="Kenton S.M."/>
            <person name="Kim D.J."/>
            <person name="Klee K."/>
            <person name="Lai H."/>
            <person name="Lang C."/>
            <person name="Lin S."/>
            <person name="Macmil S.L."/>
            <person name="Magdelenat G."/>
            <person name="Matthews L."/>
            <person name="McCorrison J."/>
            <person name="Monaghan E.L."/>
            <person name="Mun J.H."/>
            <person name="Najar F.Z."/>
            <person name="Nicholson C."/>
            <person name="Noirot C."/>
            <person name="O'Bleness M."/>
            <person name="Paule C.R."/>
            <person name="Poulain J."/>
            <person name="Prion F."/>
            <person name="Qin B."/>
            <person name="Qu C."/>
            <person name="Retzel E.F."/>
            <person name="Riddle C."/>
            <person name="Sallet E."/>
            <person name="Samain S."/>
            <person name="Samson N."/>
            <person name="Sanders I."/>
            <person name="Saurat O."/>
            <person name="Scarpelli C."/>
            <person name="Schiex T."/>
            <person name="Segurens B."/>
            <person name="Severin A.J."/>
            <person name="Sherrier D.J."/>
            <person name="Shi R."/>
            <person name="Sims S."/>
            <person name="Singer S.R."/>
            <person name="Sinharoy S."/>
            <person name="Sterck L."/>
            <person name="Viollet A."/>
            <person name="Wang B.B."/>
            <person name="Wang K."/>
            <person name="Wang M."/>
            <person name="Wang X."/>
            <person name="Warfsmann J."/>
            <person name="Weissenbach J."/>
            <person name="White D.D."/>
            <person name="White J.D."/>
            <person name="Wiley G.B."/>
            <person name="Wincker P."/>
            <person name="Xing Y."/>
            <person name="Yang L."/>
            <person name="Yao Z."/>
            <person name="Ying F."/>
            <person name="Zhai J."/>
            <person name="Zhou L."/>
            <person name="Zuber A."/>
            <person name="Denarie J."/>
            <person name="Dixon R.A."/>
            <person name="May G.D."/>
            <person name="Schwartz D.C."/>
            <person name="Rogers J."/>
            <person name="Quetier F."/>
            <person name="Town C.D."/>
            <person name="Roe B.A."/>
        </authorList>
    </citation>
    <scope>NUCLEOTIDE SEQUENCE [LARGE SCALE GENOMIC DNA]</scope>
    <source>
        <strain evidence="3">A17</strain>
        <strain evidence="4 5">cv. Jemalong A17</strain>
    </source>
</reference>
<reference evidence="3 5" key="2">
    <citation type="journal article" date="2014" name="BMC Genomics">
        <title>An improved genome release (version Mt4.0) for the model legume Medicago truncatula.</title>
        <authorList>
            <person name="Tang H."/>
            <person name="Krishnakumar V."/>
            <person name="Bidwell S."/>
            <person name="Rosen B."/>
            <person name="Chan A."/>
            <person name="Zhou S."/>
            <person name="Gentzbittel L."/>
            <person name="Childs K.L."/>
            <person name="Yandell M."/>
            <person name="Gundlach H."/>
            <person name="Mayer K.F."/>
            <person name="Schwartz D.C."/>
            <person name="Town C.D."/>
        </authorList>
    </citation>
    <scope>GENOME REANNOTATION</scope>
    <source>
        <strain evidence="4 5">cv. Jemalong A17</strain>
    </source>
</reference>
<dbReference type="Proteomes" id="UP000002051">
    <property type="component" value="Unassembled WGS sequence"/>
</dbReference>
<evidence type="ECO:0000256" key="1">
    <source>
        <dbReference type="SAM" id="Coils"/>
    </source>
</evidence>
<evidence type="ECO:0000313" key="3">
    <source>
        <dbReference type="EMBL" id="AES78850.1"/>
    </source>
</evidence>
<dbReference type="AlphaFoldDB" id="G7KUZ4"/>
<evidence type="ECO:0000313" key="5">
    <source>
        <dbReference type="Proteomes" id="UP000002051"/>
    </source>
</evidence>
<feature type="region of interest" description="Disordered" evidence="2">
    <location>
        <begin position="95"/>
        <end position="127"/>
    </location>
</feature>
<feature type="coiled-coil region" evidence="1">
    <location>
        <begin position="31"/>
        <end position="64"/>
    </location>
</feature>